<dbReference type="eggNOG" id="ENOG5032IRN">
    <property type="taxonomic scope" value="Bacteria"/>
</dbReference>
<name>A0A081NTE4_9BACL</name>
<proteinExistence type="predicted"/>
<dbReference type="AlphaFoldDB" id="A0A081NTE4"/>
<dbReference type="Pfam" id="PF26325">
    <property type="entry name" value="YhjD"/>
    <property type="match status" value="1"/>
</dbReference>
<dbReference type="RefSeq" id="WP_051776079.1">
    <property type="nucleotide sequence ID" value="NZ_JNVM01000065.1"/>
</dbReference>
<keyword evidence="2" id="KW-1185">Reference proteome</keyword>
<organism evidence="1 2">
    <name type="scientific">Paenibacillus tyrfis</name>
    <dbReference type="NCBI Taxonomy" id="1501230"/>
    <lineage>
        <taxon>Bacteria</taxon>
        <taxon>Bacillati</taxon>
        <taxon>Bacillota</taxon>
        <taxon>Bacilli</taxon>
        <taxon>Bacillales</taxon>
        <taxon>Paenibacillaceae</taxon>
        <taxon>Paenibacillus</taxon>
    </lineage>
</organism>
<evidence type="ECO:0000313" key="1">
    <source>
        <dbReference type="EMBL" id="KEQ21717.1"/>
    </source>
</evidence>
<dbReference type="EMBL" id="JNVM01000065">
    <property type="protein sequence ID" value="KEQ21717.1"/>
    <property type="molecule type" value="Genomic_DNA"/>
</dbReference>
<gene>
    <name evidence="1" type="ORF">ET33_33980</name>
</gene>
<accession>A0A081NTE4</accession>
<sequence length="115" mass="13333">MNQTATNEELLRDSFLLPHALTKIEEEARTLSDSKDPIRRLYIAAAKVIHGRLANELSGVRKEMRQRGIRTEKIDINREEAKAVIAEKLARHIRDITEKLKQNTTDKWRKSPAIY</sequence>
<comment type="caution">
    <text evidence="1">The sequence shown here is derived from an EMBL/GenBank/DDBJ whole genome shotgun (WGS) entry which is preliminary data.</text>
</comment>
<dbReference type="OrthoDB" id="2910298at2"/>
<evidence type="ECO:0000313" key="2">
    <source>
        <dbReference type="Proteomes" id="UP000028123"/>
    </source>
</evidence>
<protein>
    <submittedName>
        <fullName evidence="1">Uncharacterized protein</fullName>
    </submittedName>
</protein>
<dbReference type="InterPro" id="IPR058600">
    <property type="entry name" value="YhjD-like"/>
</dbReference>
<reference evidence="1 2" key="1">
    <citation type="submission" date="2014-06" db="EMBL/GenBank/DDBJ databases">
        <title>Draft genome sequence of Paenibacillus sp. MSt1.</title>
        <authorList>
            <person name="Aw Y.K."/>
            <person name="Ong K.S."/>
            <person name="Gan H.M."/>
            <person name="Lee S.M."/>
        </authorList>
    </citation>
    <scope>NUCLEOTIDE SEQUENCE [LARGE SCALE GENOMIC DNA]</scope>
    <source>
        <strain evidence="1 2">MSt1</strain>
    </source>
</reference>
<dbReference type="Proteomes" id="UP000028123">
    <property type="component" value="Unassembled WGS sequence"/>
</dbReference>